<accession>A0ACC1RRB6</accession>
<comment type="caution">
    <text evidence="1">The sequence shown here is derived from an EMBL/GenBank/DDBJ whole genome shotgun (WGS) entry which is preliminary data.</text>
</comment>
<protein>
    <submittedName>
        <fullName evidence="1">Uncharacterized protein</fullName>
    </submittedName>
</protein>
<keyword evidence="2" id="KW-1185">Reference proteome</keyword>
<gene>
    <name evidence="1" type="ORF">NM688_g8449</name>
</gene>
<evidence type="ECO:0000313" key="1">
    <source>
        <dbReference type="EMBL" id="KAJ3525150.1"/>
    </source>
</evidence>
<sequence length="228" mass="26103">MEHAMEITVNTEDALLVHDILRLFLPTYDSDKADVESEYQIAFHRSGEDYYLVYNELFDEDSVSEEPSRPRIPNMEFVLSKPQRDPHPPHPSPIPNRHTSLHITLDSYDWPAFDTLAASFSRLGKVIFGLRDKSEVKLFVGEDTDGDAADDSDSVSEPEFEPEPEPELEPAPEDVQDRVHRIERLTQAGKVRYACRDTEDEGWITVETQEDADQSEALVVLEYLRDIP</sequence>
<reference evidence="1" key="1">
    <citation type="submission" date="2022-07" db="EMBL/GenBank/DDBJ databases">
        <title>Genome Sequence of Phlebia brevispora.</title>
        <authorList>
            <person name="Buettner E."/>
        </authorList>
    </citation>
    <scope>NUCLEOTIDE SEQUENCE</scope>
    <source>
        <strain evidence="1">MPL23</strain>
    </source>
</reference>
<organism evidence="1 2">
    <name type="scientific">Phlebia brevispora</name>
    <dbReference type="NCBI Taxonomy" id="194682"/>
    <lineage>
        <taxon>Eukaryota</taxon>
        <taxon>Fungi</taxon>
        <taxon>Dikarya</taxon>
        <taxon>Basidiomycota</taxon>
        <taxon>Agaricomycotina</taxon>
        <taxon>Agaricomycetes</taxon>
        <taxon>Polyporales</taxon>
        <taxon>Meruliaceae</taxon>
        <taxon>Phlebia</taxon>
    </lineage>
</organism>
<proteinExistence type="predicted"/>
<evidence type="ECO:0000313" key="2">
    <source>
        <dbReference type="Proteomes" id="UP001148662"/>
    </source>
</evidence>
<dbReference type="EMBL" id="JANHOG010002272">
    <property type="protein sequence ID" value="KAJ3525150.1"/>
    <property type="molecule type" value="Genomic_DNA"/>
</dbReference>
<name>A0ACC1RRB6_9APHY</name>
<dbReference type="Proteomes" id="UP001148662">
    <property type="component" value="Unassembled WGS sequence"/>
</dbReference>